<name>A0ABD0MSX9_CIRMR</name>
<dbReference type="AlphaFoldDB" id="A0ABD0MSX9"/>
<feature type="non-terminal residue" evidence="2">
    <location>
        <position position="53"/>
    </location>
</feature>
<evidence type="ECO:0000259" key="1">
    <source>
        <dbReference type="Pfam" id="PF25600"/>
    </source>
</evidence>
<dbReference type="InterPro" id="IPR058030">
    <property type="entry name" value="TRIM8/14/16/25/29/45/65_CC"/>
</dbReference>
<organism evidence="2 3">
    <name type="scientific">Cirrhinus mrigala</name>
    <name type="common">Mrigala</name>
    <dbReference type="NCBI Taxonomy" id="683832"/>
    <lineage>
        <taxon>Eukaryota</taxon>
        <taxon>Metazoa</taxon>
        <taxon>Chordata</taxon>
        <taxon>Craniata</taxon>
        <taxon>Vertebrata</taxon>
        <taxon>Euteleostomi</taxon>
        <taxon>Actinopterygii</taxon>
        <taxon>Neopterygii</taxon>
        <taxon>Teleostei</taxon>
        <taxon>Ostariophysi</taxon>
        <taxon>Cypriniformes</taxon>
        <taxon>Cyprinidae</taxon>
        <taxon>Labeoninae</taxon>
        <taxon>Labeonini</taxon>
        <taxon>Cirrhinus</taxon>
    </lineage>
</organism>
<accession>A0ABD0MSX9</accession>
<sequence length="53" mass="6152">SFQSFSIPPESTHKPVTNISSHFSFNHVEKSVSKLKKKLEDFCKEEIEQISDR</sequence>
<keyword evidence="3" id="KW-1185">Reference proteome</keyword>
<feature type="domain" description="TRIM8/14/16/25/29/45/65 coiled-coil region" evidence="1">
    <location>
        <begin position="1"/>
        <end position="45"/>
    </location>
</feature>
<proteinExistence type="predicted"/>
<feature type="non-terminal residue" evidence="2">
    <location>
        <position position="1"/>
    </location>
</feature>
<dbReference type="Proteomes" id="UP001529510">
    <property type="component" value="Unassembled WGS sequence"/>
</dbReference>
<dbReference type="EMBL" id="JAMKFB020000190">
    <property type="protein sequence ID" value="KAL0152100.1"/>
    <property type="molecule type" value="Genomic_DNA"/>
</dbReference>
<protein>
    <recommendedName>
        <fullName evidence="1">TRIM8/14/16/25/29/45/65 coiled-coil region domain-containing protein</fullName>
    </recommendedName>
</protein>
<reference evidence="2 3" key="1">
    <citation type="submission" date="2024-05" db="EMBL/GenBank/DDBJ databases">
        <title>Genome sequencing and assembly of Indian major carp, Cirrhinus mrigala (Hamilton, 1822).</title>
        <authorList>
            <person name="Mohindra V."/>
            <person name="Chowdhury L.M."/>
            <person name="Lal K."/>
            <person name="Jena J.K."/>
        </authorList>
    </citation>
    <scope>NUCLEOTIDE SEQUENCE [LARGE SCALE GENOMIC DNA]</scope>
    <source>
        <strain evidence="2">CM1030</strain>
        <tissue evidence="2">Blood</tissue>
    </source>
</reference>
<comment type="caution">
    <text evidence="2">The sequence shown here is derived from an EMBL/GenBank/DDBJ whole genome shotgun (WGS) entry which is preliminary data.</text>
</comment>
<dbReference type="Pfam" id="PF25600">
    <property type="entry name" value="TRIM_CC"/>
    <property type="match status" value="1"/>
</dbReference>
<evidence type="ECO:0000313" key="3">
    <source>
        <dbReference type="Proteomes" id="UP001529510"/>
    </source>
</evidence>
<evidence type="ECO:0000313" key="2">
    <source>
        <dbReference type="EMBL" id="KAL0152100.1"/>
    </source>
</evidence>
<gene>
    <name evidence="2" type="ORF">M9458_052531</name>
</gene>